<proteinExistence type="predicted"/>
<organism evidence="2 3">
    <name type="scientific">Anopheles farauti</name>
    <dbReference type="NCBI Taxonomy" id="69004"/>
    <lineage>
        <taxon>Eukaryota</taxon>
        <taxon>Metazoa</taxon>
        <taxon>Ecdysozoa</taxon>
        <taxon>Arthropoda</taxon>
        <taxon>Hexapoda</taxon>
        <taxon>Insecta</taxon>
        <taxon>Pterygota</taxon>
        <taxon>Neoptera</taxon>
        <taxon>Endopterygota</taxon>
        <taxon>Diptera</taxon>
        <taxon>Nematocera</taxon>
        <taxon>Culicoidea</taxon>
        <taxon>Culicidae</taxon>
        <taxon>Anophelinae</taxon>
        <taxon>Anopheles</taxon>
    </lineage>
</organism>
<dbReference type="EMBL" id="AXCN02001565">
    <property type="status" value="NOT_ANNOTATED_CDS"/>
    <property type="molecule type" value="Genomic_DNA"/>
</dbReference>
<evidence type="ECO:0000313" key="3">
    <source>
        <dbReference type="Proteomes" id="UP000075886"/>
    </source>
</evidence>
<protein>
    <submittedName>
        <fullName evidence="2">Uncharacterized protein</fullName>
    </submittedName>
</protein>
<reference evidence="3" key="1">
    <citation type="submission" date="2014-01" db="EMBL/GenBank/DDBJ databases">
        <title>The Genome Sequence of Anopheles farauti FAR1 (V2).</title>
        <authorList>
            <consortium name="The Broad Institute Genomics Platform"/>
            <person name="Neafsey D.E."/>
            <person name="Besansky N."/>
            <person name="Howell P."/>
            <person name="Walton C."/>
            <person name="Young S.K."/>
            <person name="Zeng Q."/>
            <person name="Gargeya S."/>
            <person name="Fitzgerald M."/>
            <person name="Haas B."/>
            <person name="Abouelleil A."/>
            <person name="Allen A.W."/>
            <person name="Alvarado L."/>
            <person name="Arachchi H.M."/>
            <person name="Berlin A.M."/>
            <person name="Chapman S.B."/>
            <person name="Gainer-Dewar J."/>
            <person name="Goldberg J."/>
            <person name="Griggs A."/>
            <person name="Gujja S."/>
            <person name="Hansen M."/>
            <person name="Howarth C."/>
            <person name="Imamovic A."/>
            <person name="Ireland A."/>
            <person name="Larimer J."/>
            <person name="McCowan C."/>
            <person name="Murphy C."/>
            <person name="Pearson M."/>
            <person name="Poon T.W."/>
            <person name="Priest M."/>
            <person name="Roberts A."/>
            <person name="Saif S."/>
            <person name="Shea T."/>
            <person name="Sisk P."/>
            <person name="Sykes S."/>
            <person name="Wortman J."/>
            <person name="Nusbaum C."/>
            <person name="Birren B."/>
        </authorList>
    </citation>
    <scope>NUCLEOTIDE SEQUENCE [LARGE SCALE GENOMIC DNA]</scope>
    <source>
        <strain evidence="3">FAR1</strain>
    </source>
</reference>
<sequence length="113" mass="11369">MTSATVSPDGANGNKLPVGDVGGETAGLRKSLTAAGSAGYAGSSASPNAIRSGRPGSGLSLSVLELSSSREESLVFAAGSLRPTTDEDPCTDIVRGVGFRILSAFEGRVVREQ</sequence>
<dbReference type="EnsemblMetazoa" id="AFAF001317-RA">
    <property type="protein sequence ID" value="AFAF001317-PA"/>
    <property type="gene ID" value="AFAF001317"/>
</dbReference>
<keyword evidence="3" id="KW-1185">Reference proteome</keyword>
<dbReference type="AlphaFoldDB" id="A0A182Q1N8"/>
<name>A0A182Q1N8_9DIPT</name>
<evidence type="ECO:0000256" key="1">
    <source>
        <dbReference type="SAM" id="MobiDB-lite"/>
    </source>
</evidence>
<accession>A0A182Q1N8</accession>
<evidence type="ECO:0000313" key="2">
    <source>
        <dbReference type="EnsemblMetazoa" id="AFAF001317-PA"/>
    </source>
</evidence>
<dbReference type="VEuPathDB" id="VectorBase:AFAF001317"/>
<feature type="region of interest" description="Disordered" evidence="1">
    <location>
        <begin position="1"/>
        <end position="24"/>
    </location>
</feature>
<reference evidence="2" key="2">
    <citation type="submission" date="2020-05" db="UniProtKB">
        <authorList>
            <consortium name="EnsemblMetazoa"/>
        </authorList>
    </citation>
    <scope>IDENTIFICATION</scope>
    <source>
        <strain evidence="2">FAR1</strain>
    </source>
</reference>
<dbReference type="Proteomes" id="UP000075886">
    <property type="component" value="Unassembled WGS sequence"/>
</dbReference>